<accession>A0A195DNL2</accession>
<feature type="compositionally biased region" description="Low complexity" evidence="2">
    <location>
        <begin position="470"/>
        <end position="498"/>
    </location>
</feature>
<feature type="region of interest" description="Disordered" evidence="2">
    <location>
        <begin position="343"/>
        <end position="367"/>
    </location>
</feature>
<keyword evidence="1" id="KW-0175">Coiled coil</keyword>
<gene>
    <name evidence="3" type="ORF">ALC57_13583</name>
</gene>
<evidence type="ECO:0000313" key="4">
    <source>
        <dbReference type="Proteomes" id="UP000078492"/>
    </source>
</evidence>
<evidence type="ECO:0000256" key="1">
    <source>
        <dbReference type="SAM" id="Coils"/>
    </source>
</evidence>
<name>A0A195DNL2_9HYME</name>
<feature type="compositionally biased region" description="Acidic residues" evidence="2">
    <location>
        <begin position="133"/>
        <end position="143"/>
    </location>
</feature>
<proteinExistence type="predicted"/>
<feature type="compositionally biased region" description="Polar residues" evidence="2">
    <location>
        <begin position="344"/>
        <end position="367"/>
    </location>
</feature>
<dbReference type="STRING" id="471704.A0A195DNL2"/>
<sequence>METTMLLPIVPAVTKVRDDNDFSDYVNQFFCKRLRDQHELELQKLVEWKRKRQQQQQQQQQLYQQLQLLLSPNDPWLDNRHNSRNDYCNRLNVFQEEQELLQRSVTNVIEEKRTKNQLQPQAQPKPEPKFEPEPEPEPQPEEEPTPKQVLDLEEYDSKPVSFLFDLLEDVKLEDIKLDDVKLDLELENLNGKPESTFDEFDEPKLSQLDKNVKSIESLPISKQVYSLYEEICSQKNGLLNLEDSVSESKSLPLPKKTIDFEDQQFKVYSEGRKVKLLKRQVFMNRRSPYVILKPVKHYRDFIEVYHASLRTIRTKMKNFKNSECSSVLSKFSETDSPMFLKSLEANSPVPSNSSEADSPVSSKSSEADNNCLHYISDEEEDYLTRCKNKATKAFQDAEEEYLKEWHSWKQSDSFQTDFCEDEVTDSRTAIKEEQQVSFQHQLNMSQMMAQFSVRTSPSLLKPLSSRASYTSSGASYTSSEPSSLSEASTSSLETLPSPMAIKNPLNNEDNQRITRRKHEEIQQQMADNIKKSTLNDHCYHQTNVSETLQVFKEELETEESGKCEMYISMPRTFR</sequence>
<reference evidence="3 4" key="1">
    <citation type="submission" date="2015-09" db="EMBL/GenBank/DDBJ databases">
        <title>Trachymyrmex cornetzi WGS genome.</title>
        <authorList>
            <person name="Nygaard S."/>
            <person name="Hu H."/>
            <person name="Boomsma J."/>
            <person name="Zhang G."/>
        </authorList>
    </citation>
    <scope>NUCLEOTIDE SEQUENCE [LARGE SCALE GENOMIC DNA]</scope>
    <source>
        <strain evidence="3">Tcor2-1</strain>
        <tissue evidence="3">Whole body</tissue>
    </source>
</reference>
<feature type="region of interest" description="Disordered" evidence="2">
    <location>
        <begin position="470"/>
        <end position="509"/>
    </location>
</feature>
<keyword evidence="4" id="KW-1185">Reference proteome</keyword>
<dbReference type="EMBL" id="KQ980713">
    <property type="protein sequence ID" value="KYN14416.1"/>
    <property type="molecule type" value="Genomic_DNA"/>
</dbReference>
<feature type="region of interest" description="Disordered" evidence="2">
    <location>
        <begin position="111"/>
        <end position="146"/>
    </location>
</feature>
<evidence type="ECO:0000313" key="3">
    <source>
        <dbReference type="EMBL" id="KYN14416.1"/>
    </source>
</evidence>
<dbReference type="Proteomes" id="UP000078492">
    <property type="component" value="Unassembled WGS sequence"/>
</dbReference>
<protein>
    <submittedName>
        <fullName evidence="3">Uncharacterized protein</fullName>
    </submittedName>
</protein>
<feature type="coiled-coil region" evidence="1">
    <location>
        <begin position="31"/>
        <end position="65"/>
    </location>
</feature>
<evidence type="ECO:0000256" key="2">
    <source>
        <dbReference type="SAM" id="MobiDB-lite"/>
    </source>
</evidence>
<organism evidence="3 4">
    <name type="scientific">Trachymyrmex cornetzi</name>
    <dbReference type="NCBI Taxonomy" id="471704"/>
    <lineage>
        <taxon>Eukaryota</taxon>
        <taxon>Metazoa</taxon>
        <taxon>Ecdysozoa</taxon>
        <taxon>Arthropoda</taxon>
        <taxon>Hexapoda</taxon>
        <taxon>Insecta</taxon>
        <taxon>Pterygota</taxon>
        <taxon>Neoptera</taxon>
        <taxon>Endopterygota</taxon>
        <taxon>Hymenoptera</taxon>
        <taxon>Apocrita</taxon>
        <taxon>Aculeata</taxon>
        <taxon>Formicoidea</taxon>
        <taxon>Formicidae</taxon>
        <taxon>Myrmicinae</taxon>
        <taxon>Trachymyrmex</taxon>
    </lineage>
</organism>
<dbReference type="AlphaFoldDB" id="A0A195DNL2"/>